<proteinExistence type="predicted"/>
<dbReference type="PANTHER" id="PTHR18901:SF38">
    <property type="entry name" value="PSEUDOURIDINE-5'-PHOSPHATASE"/>
    <property type="match status" value="1"/>
</dbReference>
<dbReference type="Pfam" id="PF13419">
    <property type="entry name" value="HAD_2"/>
    <property type="match status" value="1"/>
</dbReference>
<dbReference type="SFLD" id="SFLDG01129">
    <property type="entry name" value="C1.5:_HAD__Beta-PGM__Phosphata"/>
    <property type="match status" value="1"/>
</dbReference>
<organism evidence="1 2">
    <name type="scientific">Dermatophagoides pteronyssinus</name>
    <name type="common">European house dust mite</name>
    <dbReference type="NCBI Taxonomy" id="6956"/>
    <lineage>
        <taxon>Eukaryota</taxon>
        <taxon>Metazoa</taxon>
        <taxon>Ecdysozoa</taxon>
        <taxon>Arthropoda</taxon>
        <taxon>Chelicerata</taxon>
        <taxon>Arachnida</taxon>
        <taxon>Acari</taxon>
        <taxon>Acariformes</taxon>
        <taxon>Sarcoptiformes</taxon>
        <taxon>Astigmata</taxon>
        <taxon>Psoroptidia</taxon>
        <taxon>Analgoidea</taxon>
        <taxon>Pyroglyphidae</taxon>
        <taxon>Dermatophagoidinae</taxon>
        <taxon>Dermatophagoides</taxon>
    </lineage>
</organism>
<dbReference type="SUPFAM" id="SSF56784">
    <property type="entry name" value="HAD-like"/>
    <property type="match status" value="1"/>
</dbReference>
<comment type="caution">
    <text evidence="1">The sequence shown here is derived from an EMBL/GenBank/DDBJ whole genome shotgun (WGS) entry which is preliminary data.</text>
</comment>
<evidence type="ECO:0000313" key="1">
    <source>
        <dbReference type="EMBL" id="KAH9423245.1"/>
    </source>
</evidence>
<protein>
    <submittedName>
        <fullName evidence="1">Pseudouridine-5'-phosphatase</fullName>
    </submittedName>
</protein>
<accession>A0ABQ8JKV5</accession>
<evidence type="ECO:0000313" key="2">
    <source>
        <dbReference type="Proteomes" id="UP000887458"/>
    </source>
</evidence>
<dbReference type="Proteomes" id="UP000887458">
    <property type="component" value="Unassembled WGS sequence"/>
</dbReference>
<dbReference type="PANTHER" id="PTHR18901">
    <property type="entry name" value="2-DEOXYGLUCOSE-6-PHOSPHATE PHOSPHATASE 2"/>
    <property type="match status" value="1"/>
</dbReference>
<gene>
    <name evidence="1" type="primary">HDHD1_2</name>
    <name evidence="1" type="ORF">DERP_003523</name>
</gene>
<dbReference type="InterPro" id="IPR023198">
    <property type="entry name" value="PGP-like_dom2"/>
</dbReference>
<dbReference type="SFLD" id="SFLDS00003">
    <property type="entry name" value="Haloacid_Dehalogenase"/>
    <property type="match status" value="1"/>
</dbReference>
<name>A0ABQ8JKV5_DERPT</name>
<sequence>MMIPITHVIFDLDGTLIDSEKHLFQSTNDVLNEFGKTFDWNIRLHLQKSAPIIIKHFNLPIEPIDYIDKVLLRFKSYVQGDNGGYGVQLLPGVKRLVTHLARHNIPMAICTGCKEDTFRYKTQPFGDFFRSGNLFHHFVIAGSDPEIGEQNKPNPLPYLICIERFNENGHRINPKQVLAFEDSPTGLQSAIDAGCQTIFIPDPKLDLNSLPVQPSIILKSMEHFQPEKFACITSIPFVTRPNTVCLPSNHGVAITVIKNCDPFVFGPAFAIDNVNGLSCFRCETISSENSRPQIDVPPVPVPVGSPVCIINCRITR</sequence>
<dbReference type="Gene3D" id="3.40.50.1000">
    <property type="entry name" value="HAD superfamily/HAD-like"/>
    <property type="match status" value="1"/>
</dbReference>
<dbReference type="InterPro" id="IPR041492">
    <property type="entry name" value="HAD_2"/>
</dbReference>
<dbReference type="InterPro" id="IPR036412">
    <property type="entry name" value="HAD-like_sf"/>
</dbReference>
<reference evidence="1 2" key="2">
    <citation type="journal article" date="2022" name="Mol. Biol. Evol.">
        <title>Comparative Genomics Reveals Insights into the Divergent Evolution of Astigmatic Mites and Household Pest Adaptations.</title>
        <authorList>
            <person name="Xiong Q."/>
            <person name="Wan A.T."/>
            <person name="Liu X."/>
            <person name="Fung C.S."/>
            <person name="Xiao X."/>
            <person name="Malainual N."/>
            <person name="Hou J."/>
            <person name="Wang L."/>
            <person name="Wang M."/>
            <person name="Yang K.Y."/>
            <person name="Cui Y."/>
            <person name="Leung E.L."/>
            <person name="Nong W."/>
            <person name="Shin S.K."/>
            <person name="Au S.W."/>
            <person name="Jeong K.Y."/>
            <person name="Chew F.T."/>
            <person name="Hui J.H."/>
            <person name="Leung T.F."/>
            <person name="Tungtrongchitr A."/>
            <person name="Zhong N."/>
            <person name="Liu Z."/>
            <person name="Tsui S.K."/>
        </authorList>
    </citation>
    <scope>NUCLEOTIDE SEQUENCE [LARGE SCALE GENOMIC DNA]</scope>
    <source>
        <strain evidence="1">Derp</strain>
    </source>
</reference>
<reference evidence="1 2" key="1">
    <citation type="journal article" date="2018" name="J. Allergy Clin. Immunol.">
        <title>High-quality assembly of Dermatophagoides pteronyssinus genome and transcriptome reveals a wide range of novel allergens.</title>
        <authorList>
            <person name="Liu X.Y."/>
            <person name="Yang K.Y."/>
            <person name="Wang M.Q."/>
            <person name="Kwok J.S."/>
            <person name="Zeng X."/>
            <person name="Yang Z."/>
            <person name="Xiao X.J."/>
            <person name="Lau C.P."/>
            <person name="Li Y."/>
            <person name="Huang Z.M."/>
            <person name="Ba J.G."/>
            <person name="Yim A.K."/>
            <person name="Ouyang C.Y."/>
            <person name="Ngai S.M."/>
            <person name="Chan T.F."/>
            <person name="Leung E.L."/>
            <person name="Liu L."/>
            <person name="Liu Z.G."/>
            <person name="Tsui S.K."/>
        </authorList>
    </citation>
    <scope>NUCLEOTIDE SEQUENCE [LARGE SCALE GENOMIC DNA]</scope>
    <source>
        <strain evidence="1">Derp</strain>
    </source>
</reference>
<dbReference type="Gene3D" id="1.10.150.240">
    <property type="entry name" value="Putative phosphatase, domain 2"/>
    <property type="match status" value="1"/>
</dbReference>
<dbReference type="EMBL" id="NJHN03000032">
    <property type="protein sequence ID" value="KAH9423245.1"/>
    <property type="molecule type" value="Genomic_DNA"/>
</dbReference>
<dbReference type="InterPro" id="IPR023214">
    <property type="entry name" value="HAD_sf"/>
</dbReference>
<keyword evidence="2" id="KW-1185">Reference proteome</keyword>